<name>A0A1J7IE39_9PEZI</name>
<dbReference type="InterPro" id="IPR001138">
    <property type="entry name" value="Zn2Cys6_DnaBD"/>
</dbReference>
<dbReference type="InterPro" id="IPR053187">
    <property type="entry name" value="Notoamide_regulator"/>
</dbReference>
<feature type="compositionally biased region" description="Low complexity" evidence="3">
    <location>
        <begin position="204"/>
        <end position="218"/>
    </location>
</feature>
<feature type="domain" description="Zn(2)-C6 fungal-type" evidence="4">
    <location>
        <begin position="41"/>
        <end position="71"/>
    </location>
</feature>
<dbReference type="CDD" id="cd00067">
    <property type="entry name" value="GAL4"/>
    <property type="match status" value="1"/>
</dbReference>
<dbReference type="SUPFAM" id="SSF57701">
    <property type="entry name" value="Zn2/Cys6 DNA-binding domain"/>
    <property type="match status" value="1"/>
</dbReference>
<accession>A0A1J7IE39</accession>
<evidence type="ECO:0000256" key="2">
    <source>
        <dbReference type="SAM" id="Coils"/>
    </source>
</evidence>
<dbReference type="InterPro" id="IPR036864">
    <property type="entry name" value="Zn2-C6_fun-type_DNA-bd_sf"/>
</dbReference>
<evidence type="ECO:0000256" key="3">
    <source>
        <dbReference type="SAM" id="MobiDB-lite"/>
    </source>
</evidence>
<dbReference type="InParanoid" id="A0A1J7IE39"/>
<dbReference type="Gene3D" id="4.10.240.10">
    <property type="entry name" value="Zn(2)-C6 fungal-type DNA-binding domain"/>
    <property type="match status" value="1"/>
</dbReference>
<dbReference type="PROSITE" id="PS00463">
    <property type="entry name" value="ZN2_CY6_FUNGAL_1"/>
    <property type="match status" value="1"/>
</dbReference>
<dbReference type="PANTHER" id="PTHR47256">
    <property type="entry name" value="ZN(II)2CYS6 TRANSCRIPTION FACTOR (EUROFUNG)-RELATED"/>
    <property type="match status" value="1"/>
</dbReference>
<dbReference type="STRING" id="1408157.A0A1J7IE39"/>
<evidence type="ECO:0000259" key="4">
    <source>
        <dbReference type="PROSITE" id="PS50048"/>
    </source>
</evidence>
<dbReference type="PANTHER" id="PTHR47256:SF1">
    <property type="entry name" value="ZN(II)2CYS6 TRANSCRIPTION FACTOR (EUROFUNG)"/>
    <property type="match status" value="1"/>
</dbReference>
<dbReference type="GO" id="GO:0008270">
    <property type="term" value="F:zinc ion binding"/>
    <property type="evidence" value="ECO:0007669"/>
    <property type="project" value="InterPro"/>
</dbReference>
<keyword evidence="6" id="KW-1185">Reference proteome</keyword>
<dbReference type="AlphaFoldDB" id="A0A1J7IE39"/>
<evidence type="ECO:0000256" key="1">
    <source>
        <dbReference type="ARBA" id="ARBA00023242"/>
    </source>
</evidence>
<dbReference type="Proteomes" id="UP000182658">
    <property type="component" value="Unassembled WGS sequence"/>
</dbReference>
<dbReference type="CDD" id="cd12148">
    <property type="entry name" value="fungal_TF_MHR"/>
    <property type="match status" value="1"/>
</dbReference>
<reference evidence="5 6" key="1">
    <citation type="submission" date="2016-10" db="EMBL/GenBank/DDBJ databases">
        <title>Draft genome sequence of Coniochaeta ligniaria NRRL30616, a lignocellulolytic fungus for bioabatement of inhibitors in plant biomass hydrolysates.</title>
        <authorList>
            <consortium name="DOE Joint Genome Institute"/>
            <person name="Jimenez D.J."/>
            <person name="Hector R.E."/>
            <person name="Riley R."/>
            <person name="Sun H."/>
            <person name="Grigoriev I.V."/>
            <person name="Van Elsas J.D."/>
            <person name="Nichols N.N."/>
        </authorList>
    </citation>
    <scope>NUCLEOTIDE SEQUENCE [LARGE SCALE GENOMIC DNA]</scope>
    <source>
        <strain evidence="5 6">NRRL 30616</strain>
    </source>
</reference>
<feature type="coiled-coil region" evidence="2">
    <location>
        <begin position="81"/>
        <end position="108"/>
    </location>
</feature>
<keyword evidence="1" id="KW-0539">Nucleus</keyword>
<dbReference type="PROSITE" id="PS50048">
    <property type="entry name" value="ZN2_CY6_FUNGAL_2"/>
    <property type="match status" value="1"/>
</dbReference>
<organism evidence="5 6">
    <name type="scientific">Coniochaeta ligniaria NRRL 30616</name>
    <dbReference type="NCBI Taxonomy" id="1408157"/>
    <lineage>
        <taxon>Eukaryota</taxon>
        <taxon>Fungi</taxon>
        <taxon>Dikarya</taxon>
        <taxon>Ascomycota</taxon>
        <taxon>Pezizomycotina</taxon>
        <taxon>Sordariomycetes</taxon>
        <taxon>Sordariomycetidae</taxon>
        <taxon>Coniochaetales</taxon>
        <taxon>Coniochaetaceae</taxon>
        <taxon>Coniochaeta</taxon>
    </lineage>
</organism>
<protein>
    <recommendedName>
        <fullName evidence="4">Zn(2)-C6 fungal-type domain-containing protein</fullName>
    </recommendedName>
</protein>
<dbReference type="GO" id="GO:0000981">
    <property type="term" value="F:DNA-binding transcription factor activity, RNA polymerase II-specific"/>
    <property type="evidence" value="ECO:0007669"/>
    <property type="project" value="InterPro"/>
</dbReference>
<gene>
    <name evidence="5" type="ORF">CONLIGDRAFT_621354</name>
</gene>
<evidence type="ECO:0000313" key="5">
    <source>
        <dbReference type="EMBL" id="OIW25547.1"/>
    </source>
</evidence>
<dbReference type="EMBL" id="KV875101">
    <property type="protein sequence ID" value="OIW25547.1"/>
    <property type="molecule type" value="Genomic_DNA"/>
</dbReference>
<feature type="region of interest" description="Disordered" evidence="3">
    <location>
        <begin position="189"/>
        <end position="225"/>
    </location>
</feature>
<feature type="region of interest" description="Disordered" evidence="3">
    <location>
        <begin position="1"/>
        <end position="34"/>
    </location>
</feature>
<proteinExistence type="predicted"/>
<dbReference type="OrthoDB" id="10261408at2759"/>
<dbReference type="SMART" id="SM00066">
    <property type="entry name" value="GAL4"/>
    <property type="match status" value="1"/>
</dbReference>
<keyword evidence="2" id="KW-0175">Coiled coil</keyword>
<feature type="compositionally biased region" description="Low complexity" evidence="3">
    <location>
        <begin position="17"/>
        <end position="28"/>
    </location>
</feature>
<sequence length="750" mass="83400">MSNNRYKPILPAPILPRIPSSQAPQSSSTPLRHKRTSVRIACNGCRAKRTACDGERPSCRPCIKRGSQCVYVSTNPVETPAMVMKREMESLRKKYENLAEAFDILRDLPEDKSIAAFRNSRLVTVSDPAALLASIRQDTANSEALPRQVLVRPPAQDSKEFELMLRHAIAYPTLVPLDSGAVSVTSFFPGSSSPRSDSVLELLSSSPRGSSLPSSQPSPGHPPPASIIFELEPQPSTTDYCDDRLLLLEISSWTSAPISNALAASLISLYLKVDHPTLGLFDGDLFMDDLIQNRIRYCSPLLVSSILVWACNAYSTLVPILETVSDIFLDEATVMWEHEQTFDSLPTVAAAQLLNLACIYNGDNGERSYMSVGSNMAQRMGLFGPFRSHHPYPVGHENALSLEDWDRAAAHTAWGVFNCVVMNSFIFQSYEAAVEWPPLLEIPGASSDRQADEEVTDGVPAHGLPEYMGRTFPAMCGFWAITSEWISRYYLPNQEPVVGRVPWEFTQDIFKKLLSWTDGLHFKLARGDQTPHHSAILHIWLHASISQLFRPFARTPDNRGCSPLDPEEAEELAKSVFEASIHQLKHMSLGFRNTYDCSSYAIFWHMALLYVANAALEDINDPQWRAYFNLCLTSYGELFGSFRVAEGIVRSLLSIALRKGMMSGEEVQAALQRVNARKGRRDPVVKPTTSGFVVDLNLAVTDREGAQLEPLNELFDTMRLFNEFIDPEVTESPNVGDDDYKNLVDLGDSA</sequence>
<dbReference type="Pfam" id="PF00172">
    <property type="entry name" value="Zn_clus"/>
    <property type="match status" value="1"/>
</dbReference>
<evidence type="ECO:0000313" key="6">
    <source>
        <dbReference type="Proteomes" id="UP000182658"/>
    </source>
</evidence>